<keyword evidence="1" id="KW-0812">Transmembrane</keyword>
<dbReference type="Proteomes" id="UP000092714">
    <property type="component" value="Unassembled WGS sequence"/>
</dbReference>
<reference evidence="2 3" key="1">
    <citation type="submission" date="2016-06" db="EMBL/GenBank/DDBJ databases">
        <authorList>
            <person name="Kjaerup R.B."/>
            <person name="Dalgaard T.S."/>
            <person name="Juul-Madsen H.R."/>
        </authorList>
    </citation>
    <scope>NUCLEOTIDE SEQUENCE [LARGE SCALE GENOMIC DNA]</scope>
    <source>
        <strain evidence="2 3">373-A1</strain>
    </source>
</reference>
<dbReference type="InterPro" id="IPR011990">
    <property type="entry name" value="TPR-like_helical_dom_sf"/>
</dbReference>
<sequence length="246" mass="28753">MESNTYKLKLQKVKGTWTTYLFVVGIGAFFLDWRLGIAIVLVGVAFTIKFKNDPDNNSALFYNYALTLYSKGDAKKAKDALNNAVYYRKDNKEAYFFLGCLYFDEKDYTNALAYLKRGGVDKVKDPSLTYVLGRCYYHTENYKEAIKYLTMITYEGNEYLENERLTALGYAACEAEEYELAYDSLSKVKIDLDEIKGDALEYCYYYGEACYYTDRDEEAKEYLGKVYEKDPYYKYIDVFSKEIEFN</sequence>
<dbReference type="eggNOG" id="ENOG5032DTI">
    <property type="taxonomic scope" value="Bacteria"/>
</dbReference>
<dbReference type="SUPFAM" id="SSF48452">
    <property type="entry name" value="TPR-like"/>
    <property type="match status" value="1"/>
</dbReference>
<feature type="transmembrane region" description="Helical" evidence="1">
    <location>
        <begin position="20"/>
        <end position="48"/>
    </location>
</feature>
<dbReference type="Pfam" id="PF12895">
    <property type="entry name" value="ANAPC3"/>
    <property type="match status" value="1"/>
</dbReference>
<dbReference type="Gene3D" id="1.25.40.10">
    <property type="entry name" value="Tetratricopeptide repeat domain"/>
    <property type="match status" value="2"/>
</dbReference>
<evidence type="ECO:0000313" key="2">
    <source>
        <dbReference type="EMBL" id="OBY11415.1"/>
    </source>
</evidence>
<protein>
    <submittedName>
        <fullName evidence="2">Uncharacterized protein</fullName>
    </submittedName>
</protein>
<gene>
    <name evidence="2" type="ORF">CP373A1_05550</name>
</gene>
<name>A0A174DF11_9CLOT</name>
<evidence type="ECO:0000313" key="3">
    <source>
        <dbReference type="Proteomes" id="UP000092714"/>
    </source>
</evidence>
<dbReference type="AlphaFoldDB" id="A0A174DF11"/>
<keyword evidence="3" id="KW-1185">Reference proteome</keyword>
<comment type="caution">
    <text evidence="2">The sequence shown here is derived from an EMBL/GenBank/DDBJ whole genome shotgun (WGS) entry which is preliminary data.</text>
</comment>
<accession>A0A174DF11</accession>
<evidence type="ECO:0000256" key="1">
    <source>
        <dbReference type="SAM" id="Phobius"/>
    </source>
</evidence>
<dbReference type="RefSeq" id="WP_055254077.1">
    <property type="nucleotide sequence ID" value="NZ_CABJAZ010000002.1"/>
</dbReference>
<proteinExistence type="predicted"/>
<organism evidence="2 3">
    <name type="scientific">Clostridium paraputrificum</name>
    <dbReference type="NCBI Taxonomy" id="29363"/>
    <lineage>
        <taxon>Bacteria</taxon>
        <taxon>Bacillati</taxon>
        <taxon>Bacillota</taxon>
        <taxon>Clostridia</taxon>
        <taxon>Eubacteriales</taxon>
        <taxon>Clostridiaceae</taxon>
        <taxon>Clostridium</taxon>
    </lineage>
</organism>
<keyword evidence="1" id="KW-0472">Membrane</keyword>
<keyword evidence="1" id="KW-1133">Transmembrane helix</keyword>
<dbReference type="EMBL" id="MAPZ01000014">
    <property type="protein sequence ID" value="OBY11415.1"/>
    <property type="molecule type" value="Genomic_DNA"/>
</dbReference>